<dbReference type="Proteomes" id="UP000037122">
    <property type="component" value="Unassembled WGS sequence"/>
</dbReference>
<protein>
    <submittedName>
        <fullName evidence="1">Uncharacterized protein</fullName>
    </submittedName>
</protein>
<gene>
    <name evidence="1" type="ORF">QG37_07931</name>
</gene>
<proteinExistence type="predicted"/>
<name>A0A0L0NP78_CANAR</name>
<reference evidence="2" key="1">
    <citation type="journal article" date="2015" name="BMC Genomics">
        <title>Draft genome of a commonly misdiagnosed multidrug resistant pathogen Candida auris.</title>
        <authorList>
            <person name="Chatterjee S."/>
            <person name="Alampalli S.V."/>
            <person name="Nageshan R.K."/>
            <person name="Chettiar S.T."/>
            <person name="Joshi S."/>
            <person name="Tatu U.S."/>
        </authorList>
    </citation>
    <scope>NUCLEOTIDE SEQUENCE [LARGE SCALE GENOMIC DNA]</scope>
    <source>
        <strain evidence="2">6684</strain>
    </source>
</reference>
<dbReference type="AlphaFoldDB" id="A0A0L0NP78"/>
<dbReference type="VEuPathDB" id="FungiDB:QG37_07931"/>
<accession>A0A0L0NP78</accession>
<sequence length="53" mass="6297">MEKTDVFFVAQVSDKTQSLQRHRSGDILFHTTSTELTCFVNLDFDQWQQILKY</sequence>
<evidence type="ECO:0000313" key="1">
    <source>
        <dbReference type="EMBL" id="KND95829.1"/>
    </source>
</evidence>
<comment type="caution">
    <text evidence="1">The sequence shown here is derived from an EMBL/GenBank/DDBJ whole genome shotgun (WGS) entry which is preliminary data.</text>
</comment>
<evidence type="ECO:0000313" key="2">
    <source>
        <dbReference type="Proteomes" id="UP000037122"/>
    </source>
</evidence>
<dbReference type="EMBL" id="LGST01000065">
    <property type="protein sequence ID" value="KND95829.1"/>
    <property type="molecule type" value="Genomic_DNA"/>
</dbReference>
<organism evidence="1 2">
    <name type="scientific">Candidozyma auris</name>
    <name type="common">Yeast</name>
    <name type="synonym">Candida auris</name>
    <dbReference type="NCBI Taxonomy" id="498019"/>
    <lineage>
        <taxon>Eukaryota</taxon>
        <taxon>Fungi</taxon>
        <taxon>Dikarya</taxon>
        <taxon>Ascomycota</taxon>
        <taxon>Saccharomycotina</taxon>
        <taxon>Pichiomycetes</taxon>
        <taxon>Metschnikowiaceae</taxon>
        <taxon>Candidozyma</taxon>
    </lineage>
</organism>